<organism evidence="3 4">
    <name type="scientific">Candidatus Korarchaeum cryptofilum</name>
    <dbReference type="NCBI Taxonomy" id="498846"/>
    <lineage>
        <taxon>Archaea</taxon>
        <taxon>Thermoproteota</taxon>
        <taxon>Candidatus Korarchaeia</taxon>
        <taxon>Candidatus Korarchaeales</taxon>
        <taxon>Candidatus Korarchaeaceae</taxon>
        <taxon>Candidatus Korarchaeum</taxon>
    </lineage>
</organism>
<feature type="domain" description="SpoVT-AbrB" evidence="2">
    <location>
        <begin position="1"/>
        <end position="46"/>
    </location>
</feature>
<dbReference type="Gene3D" id="2.10.260.10">
    <property type="match status" value="1"/>
</dbReference>
<dbReference type="RefSeq" id="WP_125743087.1">
    <property type="nucleotide sequence ID" value="NZ_RCOR01000051.1"/>
</dbReference>
<dbReference type="InterPro" id="IPR007159">
    <property type="entry name" value="SpoVT-AbrB_dom"/>
</dbReference>
<sequence>MSVVRVHKKGIIAIPKGVRERAGIKEGMLLLIEARDGELVLRPLDLWERIWGSSKGSAEEVERELDEDERAREERLSRWRE</sequence>
<reference evidence="3 4" key="1">
    <citation type="submission" date="2018-10" db="EMBL/GenBank/DDBJ databases">
        <title>Co-occurring genomic capacity for anaerobic methane metabolism and dissimilatory sulfite reduction discovered in the Korarchaeota.</title>
        <authorList>
            <person name="Mckay L.J."/>
            <person name="Dlakic M."/>
            <person name="Fields M.W."/>
            <person name="Delmont T.O."/>
            <person name="Eren A.M."/>
            <person name="Jay Z.J."/>
            <person name="Klingelsmith K.B."/>
            <person name="Rusch D.B."/>
            <person name="Inskeep W.P."/>
        </authorList>
    </citation>
    <scope>NUCLEOTIDE SEQUENCE [LARGE SCALE GENOMIC DNA]</scope>
    <source>
        <strain evidence="3 4">WS</strain>
    </source>
</reference>
<feature type="compositionally biased region" description="Basic and acidic residues" evidence="1">
    <location>
        <begin position="69"/>
        <end position="81"/>
    </location>
</feature>
<accession>A0A429FZL3</accession>
<dbReference type="SUPFAM" id="SSF89447">
    <property type="entry name" value="AbrB/MazE/MraZ-like"/>
    <property type="match status" value="1"/>
</dbReference>
<dbReference type="Proteomes" id="UP000278149">
    <property type="component" value="Unassembled WGS sequence"/>
</dbReference>
<dbReference type="SMART" id="SM00966">
    <property type="entry name" value="SpoVT_AbrB"/>
    <property type="match status" value="1"/>
</dbReference>
<gene>
    <name evidence="3" type="ORF">D9Q81_09485</name>
</gene>
<dbReference type="Pfam" id="PF04014">
    <property type="entry name" value="MazE_antitoxin"/>
    <property type="match status" value="1"/>
</dbReference>
<proteinExistence type="predicted"/>
<dbReference type="EMBL" id="RCOR01000051">
    <property type="protein sequence ID" value="RSN66978.1"/>
    <property type="molecule type" value="Genomic_DNA"/>
</dbReference>
<evidence type="ECO:0000256" key="1">
    <source>
        <dbReference type="SAM" id="MobiDB-lite"/>
    </source>
</evidence>
<comment type="caution">
    <text evidence="3">The sequence shown here is derived from an EMBL/GenBank/DDBJ whole genome shotgun (WGS) entry which is preliminary data.</text>
</comment>
<dbReference type="GO" id="GO:0003677">
    <property type="term" value="F:DNA binding"/>
    <property type="evidence" value="ECO:0007669"/>
    <property type="project" value="UniProtKB-KW"/>
</dbReference>
<dbReference type="AlphaFoldDB" id="A0A429FZL3"/>
<protein>
    <submittedName>
        <fullName evidence="3">AbrB/MazE/SpoVT family DNA-binding domain-containing protein</fullName>
    </submittedName>
</protein>
<feature type="region of interest" description="Disordered" evidence="1">
    <location>
        <begin position="54"/>
        <end position="81"/>
    </location>
</feature>
<evidence type="ECO:0000259" key="2">
    <source>
        <dbReference type="PROSITE" id="PS51740"/>
    </source>
</evidence>
<dbReference type="InterPro" id="IPR037914">
    <property type="entry name" value="SpoVT-AbrB_sf"/>
</dbReference>
<feature type="compositionally biased region" description="Acidic residues" evidence="1">
    <location>
        <begin position="59"/>
        <end position="68"/>
    </location>
</feature>
<dbReference type="PANTHER" id="PTHR34860:SF7">
    <property type="entry name" value="TRANSCRIPTION REGULATOR, SPOVT_ABRB FAMILY"/>
    <property type="match status" value="1"/>
</dbReference>
<dbReference type="NCBIfam" id="TIGR01439">
    <property type="entry name" value="lp_hng_hel_AbrB"/>
    <property type="match status" value="1"/>
</dbReference>
<dbReference type="PROSITE" id="PS51740">
    <property type="entry name" value="SPOVT_ABRB"/>
    <property type="match status" value="1"/>
</dbReference>
<name>A0A429FZL3_9CREN</name>
<evidence type="ECO:0000313" key="3">
    <source>
        <dbReference type="EMBL" id="RSN66978.1"/>
    </source>
</evidence>
<keyword evidence="3" id="KW-0238">DNA-binding</keyword>
<dbReference type="InterPro" id="IPR052975">
    <property type="entry name" value="Repressor-like_regulatory"/>
</dbReference>
<dbReference type="PANTHER" id="PTHR34860">
    <property type="entry name" value="REPRESSOR-LIKE PROTEIN SSO7C3"/>
    <property type="match status" value="1"/>
</dbReference>
<evidence type="ECO:0000313" key="4">
    <source>
        <dbReference type="Proteomes" id="UP000278149"/>
    </source>
</evidence>